<comment type="caution">
    <text evidence="1">The sequence shown here is derived from an EMBL/GenBank/DDBJ whole genome shotgun (WGS) entry which is preliminary data.</text>
</comment>
<gene>
    <name evidence="1" type="ORF">ACFOMH_16570</name>
</gene>
<proteinExistence type="predicted"/>
<evidence type="ECO:0000313" key="1">
    <source>
        <dbReference type="EMBL" id="MFC3529790.1"/>
    </source>
</evidence>
<sequence>MNAALPSQPTDLASALADVRHAYRIVAAYQQRLFFLLRQIEAGFPELHFAYWEPAEYARPPQGRTTPWTKWCWDFLPYYSSLNFLTQDGVPIGQKLDIGEWFIMVKFFTDSGFNNEIETTPSFSGPDPLKMPPVEETETMIYVSLYQVIGRDGKGKTPGEIVHTDTSEDWEYLVWHEIPAIGARCLTTGGNLAGYLEAGAMEQTISEFLERLIEEGILQDSAKNPVKTSVNRRK</sequence>
<evidence type="ECO:0000313" key="2">
    <source>
        <dbReference type="Proteomes" id="UP001595721"/>
    </source>
</evidence>
<name>A0ABV7R6I6_9RHOB</name>
<dbReference type="EMBL" id="JBHRXJ010000014">
    <property type="protein sequence ID" value="MFC3529790.1"/>
    <property type="molecule type" value="Genomic_DNA"/>
</dbReference>
<evidence type="ECO:0008006" key="3">
    <source>
        <dbReference type="Google" id="ProtNLM"/>
    </source>
</evidence>
<dbReference type="Proteomes" id="UP001595721">
    <property type="component" value="Unassembled WGS sequence"/>
</dbReference>
<dbReference type="RefSeq" id="WP_377745873.1">
    <property type="nucleotide sequence ID" value="NZ_JBHRXJ010000014.1"/>
</dbReference>
<reference evidence="2" key="1">
    <citation type="journal article" date="2019" name="Int. J. Syst. Evol. Microbiol.">
        <title>The Global Catalogue of Microorganisms (GCM) 10K type strain sequencing project: providing services to taxonomists for standard genome sequencing and annotation.</title>
        <authorList>
            <consortium name="The Broad Institute Genomics Platform"/>
            <consortium name="The Broad Institute Genome Sequencing Center for Infectious Disease"/>
            <person name="Wu L."/>
            <person name="Ma J."/>
        </authorList>
    </citation>
    <scope>NUCLEOTIDE SEQUENCE [LARGE SCALE GENOMIC DNA]</scope>
    <source>
        <strain evidence="2">KCTC 42899</strain>
    </source>
</reference>
<organism evidence="1 2">
    <name type="scientific">Paracoccus mangrovi</name>
    <dbReference type="NCBI Taxonomy" id="1715645"/>
    <lineage>
        <taxon>Bacteria</taxon>
        <taxon>Pseudomonadati</taxon>
        <taxon>Pseudomonadota</taxon>
        <taxon>Alphaproteobacteria</taxon>
        <taxon>Rhodobacterales</taxon>
        <taxon>Paracoccaceae</taxon>
        <taxon>Paracoccus</taxon>
    </lineage>
</organism>
<keyword evidence="2" id="KW-1185">Reference proteome</keyword>
<protein>
    <recommendedName>
        <fullName evidence="3">Immunity protein 52 domain-containing protein</fullName>
    </recommendedName>
</protein>
<accession>A0ABV7R6I6</accession>